<feature type="chain" id="PRO_5003011267" description="Type IX secretion system protein PorQ" evidence="1">
    <location>
        <begin position="21"/>
        <end position="321"/>
    </location>
</feature>
<feature type="signal peptide" evidence="1">
    <location>
        <begin position="1"/>
        <end position="20"/>
    </location>
</feature>
<dbReference type="RefSeq" id="WP_012842949.1">
    <property type="nucleotide sequence ID" value="NC_013501.1"/>
</dbReference>
<dbReference type="OrthoDB" id="9809953at2"/>
<accession>D0MEB3</accession>
<dbReference type="EMBL" id="CP001807">
    <property type="protein sequence ID" value="ACY47337.1"/>
    <property type="molecule type" value="Genomic_DNA"/>
</dbReference>
<keyword evidence="1" id="KW-0732">Signal</keyword>
<reference evidence="2 3" key="1">
    <citation type="journal article" date="2009" name="Stand. Genomic Sci.">
        <title>Complete genome sequence of Rhodothermus marinus type strain (R-10).</title>
        <authorList>
            <person name="Nolan M."/>
            <person name="Tindall B.J."/>
            <person name="Pomrenke H."/>
            <person name="Lapidus A."/>
            <person name="Copeland A."/>
            <person name="Glavina Del Rio T."/>
            <person name="Lucas S."/>
            <person name="Chen F."/>
            <person name="Tice H."/>
            <person name="Cheng J.F."/>
            <person name="Saunders E."/>
            <person name="Han C."/>
            <person name="Bruce D."/>
            <person name="Goodwin L."/>
            <person name="Chain P."/>
            <person name="Pitluck S."/>
            <person name="Ovchinikova G."/>
            <person name="Pati A."/>
            <person name="Ivanova N."/>
            <person name="Mavromatis K."/>
            <person name="Chen A."/>
            <person name="Palaniappan K."/>
            <person name="Land M."/>
            <person name="Hauser L."/>
            <person name="Chang Y.J."/>
            <person name="Jeffries C.D."/>
            <person name="Brettin T."/>
            <person name="Goker M."/>
            <person name="Bristow J."/>
            <person name="Eisen J.A."/>
            <person name="Markowitz V."/>
            <person name="Hugenholtz P."/>
            <person name="Kyrpides N.C."/>
            <person name="Klenk H.P."/>
            <person name="Detter J.C."/>
        </authorList>
    </citation>
    <scope>NUCLEOTIDE SEQUENCE [LARGE SCALE GENOMIC DNA]</scope>
    <source>
        <strain evidence="3">ATCC 43812 / DSM 4252 / R-10</strain>
    </source>
</reference>
<evidence type="ECO:0008006" key="4">
    <source>
        <dbReference type="Google" id="ProtNLM"/>
    </source>
</evidence>
<dbReference type="NCBIfam" id="NF033709">
    <property type="entry name" value="PorV_fam"/>
    <property type="match status" value="1"/>
</dbReference>
<dbReference type="HOGENOM" id="CLU_069104_0_0_10"/>
<dbReference type="NCBIfam" id="NF033711">
    <property type="entry name" value="T9SS_PorQ"/>
    <property type="match status" value="1"/>
</dbReference>
<dbReference type="eggNOG" id="COG2067">
    <property type="taxonomic scope" value="Bacteria"/>
</dbReference>
<evidence type="ECO:0000313" key="3">
    <source>
        <dbReference type="Proteomes" id="UP000002221"/>
    </source>
</evidence>
<keyword evidence="3" id="KW-1185">Reference proteome</keyword>
<gene>
    <name evidence="2" type="ordered locus">Rmar_0435</name>
</gene>
<proteinExistence type="predicted"/>
<dbReference type="AlphaFoldDB" id="D0MEB3"/>
<organism evidence="2 3">
    <name type="scientific">Rhodothermus marinus (strain ATCC 43812 / DSM 4252 / R-10)</name>
    <name type="common">Rhodothermus obamensis</name>
    <dbReference type="NCBI Taxonomy" id="518766"/>
    <lineage>
        <taxon>Bacteria</taxon>
        <taxon>Pseudomonadati</taxon>
        <taxon>Rhodothermota</taxon>
        <taxon>Rhodothermia</taxon>
        <taxon>Rhodothermales</taxon>
        <taxon>Rhodothermaceae</taxon>
        <taxon>Rhodothermus</taxon>
    </lineage>
</organism>
<name>D0MEB3_RHOM4</name>
<dbReference type="Proteomes" id="UP000002221">
    <property type="component" value="Chromosome"/>
</dbReference>
<evidence type="ECO:0000313" key="2">
    <source>
        <dbReference type="EMBL" id="ACY47337.1"/>
    </source>
</evidence>
<evidence type="ECO:0000256" key="1">
    <source>
        <dbReference type="SAM" id="SignalP"/>
    </source>
</evidence>
<dbReference type="KEGG" id="rmr:Rmar_0435"/>
<protein>
    <recommendedName>
        <fullName evidence="4">Type IX secretion system protein PorQ</fullName>
    </recommendedName>
</protein>
<dbReference type="Gene3D" id="2.40.160.60">
    <property type="entry name" value="Outer membrane protein transport protein (OMPP1/FadL/TodX)"/>
    <property type="match status" value="1"/>
</dbReference>
<sequence>MKTWRFLPVLWLCLVPLVRAQEAPLGGFAFLRLSPSARVTALGETPATVADDDVTLFLLNPALLQPAQHRQLQVSYLNHVGDIRAGTIAYGWHRRGLGTLGLALRFLDWGAIDEADLEGNRNGTFRPIDLALTAGLGRAAGPSLHYGASLHLIHTTLADRRATALALDAGVRYELPEHLLTIGASLHHLGVTLQTLGTTPDRLPFDVRLGLRKRLRYLPLQLTLTAYDLPHFWQSPENQTWLGRLFYHLNFGAELGAGRSFQLRFGYSYRRHEMLKIRPRLDLAGFNAGFGLRLAGLYFDYAFSSWSSLGTLHHLTVQTRL</sequence>
<dbReference type="STRING" id="518766.Rmar_0435"/>